<evidence type="ECO:0000313" key="2">
    <source>
        <dbReference type="Proteomes" id="UP000805193"/>
    </source>
</evidence>
<dbReference type="Proteomes" id="UP000805193">
    <property type="component" value="Unassembled WGS sequence"/>
</dbReference>
<reference evidence="1 2" key="1">
    <citation type="journal article" date="2020" name="Cell">
        <title>Large-Scale Comparative Analyses of Tick Genomes Elucidate Their Genetic Diversity and Vector Capacities.</title>
        <authorList>
            <consortium name="Tick Genome and Microbiome Consortium (TIGMIC)"/>
            <person name="Jia N."/>
            <person name="Wang J."/>
            <person name="Shi W."/>
            <person name="Du L."/>
            <person name="Sun Y."/>
            <person name="Zhan W."/>
            <person name="Jiang J.F."/>
            <person name="Wang Q."/>
            <person name="Zhang B."/>
            <person name="Ji P."/>
            <person name="Bell-Sakyi L."/>
            <person name="Cui X.M."/>
            <person name="Yuan T.T."/>
            <person name="Jiang B.G."/>
            <person name="Yang W.F."/>
            <person name="Lam T.T."/>
            <person name="Chang Q.C."/>
            <person name="Ding S.J."/>
            <person name="Wang X.J."/>
            <person name="Zhu J.G."/>
            <person name="Ruan X.D."/>
            <person name="Zhao L."/>
            <person name="Wei J.T."/>
            <person name="Ye R.Z."/>
            <person name="Que T.C."/>
            <person name="Du C.H."/>
            <person name="Zhou Y.H."/>
            <person name="Cheng J.X."/>
            <person name="Dai P.F."/>
            <person name="Guo W.B."/>
            <person name="Han X.H."/>
            <person name="Huang E.J."/>
            <person name="Li L.F."/>
            <person name="Wei W."/>
            <person name="Gao Y.C."/>
            <person name="Liu J.Z."/>
            <person name="Shao H.Z."/>
            <person name="Wang X."/>
            <person name="Wang C.C."/>
            <person name="Yang T.C."/>
            <person name="Huo Q.B."/>
            <person name="Li W."/>
            <person name="Chen H.Y."/>
            <person name="Chen S.E."/>
            <person name="Zhou L.G."/>
            <person name="Ni X.B."/>
            <person name="Tian J.H."/>
            <person name="Sheng Y."/>
            <person name="Liu T."/>
            <person name="Pan Y.S."/>
            <person name="Xia L.Y."/>
            <person name="Li J."/>
            <person name="Zhao F."/>
            <person name="Cao W.C."/>
        </authorList>
    </citation>
    <scope>NUCLEOTIDE SEQUENCE [LARGE SCALE GENOMIC DNA]</scope>
    <source>
        <strain evidence="1">Iper-2018</strain>
    </source>
</reference>
<accession>A0AC60PUD3</accession>
<dbReference type="EMBL" id="JABSTQ010009961">
    <property type="protein sequence ID" value="KAG0424565.1"/>
    <property type="molecule type" value="Genomic_DNA"/>
</dbReference>
<evidence type="ECO:0000313" key="1">
    <source>
        <dbReference type="EMBL" id="KAG0424565.1"/>
    </source>
</evidence>
<gene>
    <name evidence="1" type="ORF">HPB47_028220</name>
</gene>
<proteinExistence type="predicted"/>
<comment type="caution">
    <text evidence="1">The sequence shown here is derived from an EMBL/GenBank/DDBJ whole genome shotgun (WGS) entry which is preliminary data.</text>
</comment>
<sequence length="470" mass="51526">MALPMKPARGPYGSSNVENCLFVRSLTHSLSCPNFKRCFTEVLGPRGTVENDPEGAAGTHHQTHVSVKRSAVQLVRKEPERRHRRRRIPLPRLPRRSLLLATAARCIGSRRVQPWLVPPTTALVARWLPIKFLPVRVLLVLLHEVRLILLVDGIAVRLPRELRLQSCSPTGLSQRTNELSGGSISKLRNHTIITLQGASNRALRVDSRRGAGTPWAAWALAEETLPRVLQQQAATPLGIREAGTPRSTSPHRMSTVRGARPGRYGPGPCSQAELSVRRAGKAARAVGQLTTKRRMSSSFSRRRLTDAKEERLILALQICDRALYGSVVKLPGFVSIDEVMVIHVKETSWVSSDVTKSETTSAALSTTTELAQGGREEEDQPPSAAEEYERADGSKTRGLQGPRHPSAGVGEVLDRVSAPRRPSPAQPAARHNAPPPHRTAVDGRHKPGRIPRRLSRGWLGDVFLALSCPP</sequence>
<keyword evidence="2" id="KW-1185">Reference proteome</keyword>
<protein>
    <submittedName>
        <fullName evidence="1">Uncharacterized protein</fullName>
    </submittedName>
</protein>
<organism evidence="1 2">
    <name type="scientific">Ixodes persulcatus</name>
    <name type="common">Taiga tick</name>
    <dbReference type="NCBI Taxonomy" id="34615"/>
    <lineage>
        <taxon>Eukaryota</taxon>
        <taxon>Metazoa</taxon>
        <taxon>Ecdysozoa</taxon>
        <taxon>Arthropoda</taxon>
        <taxon>Chelicerata</taxon>
        <taxon>Arachnida</taxon>
        <taxon>Acari</taxon>
        <taxon>Parasitiformes</taxon>
        <taxon>Ixodida</taxon>
        <taxon>Ixodoidea</taxon>
        <taxon>Ixodidae</taxon>
        <taxon>Ixodinae</taxon>
        <taxon>Ixodes</taxon>
    </lineage>
</organism>
<name>A0AC60PUD3_IXOPE</name>